<dbReference type="AlphaFoldDB" id="A0A1H9XKI3"/>
<protein>
    <submittedName>
        <fullName evidence="2">SCP1.201-like deaminase</fullName>
    </submittedName>
</protein>
<evidence type="ECO:0000313" key="2">
    <source>
        <dbReference type="EMBL" id="SES46327.1"/>
    </source>
</evidence>
<organism evidence="2 3">
    <name type="scientific">Actinokineospora terrae</name>
    <dbReference type="NCBI Taxonomy" id="155974"/>
    <lineage>
        <taxon>Bacteria</taxon>
        <taxon>Bacillati</taxon>
        <taxon>Actinomycetota</taxon>
        <taxon>Actinomycetes</taxon>
        <taxon>Pseudonocardiales</taxon>
        <taxon>Pseudonocardiaceae</taxon>
        <taxon>Actinokineospora</taxon>
    </lineage>
</organism>
<gene>
    <name evidence="2" type="ORF">SAMN04487818_1161</name>
</gene>
<accession>A0A1H9XKI3</accession>
<dbReference type="Pfam" id="PF14428">
    <property type="entry name" value="DddA-like"/>
    <property type="match status" value="1"/>
</dbReference>
<reference evidence="3" key="1">
    <citation type="submission" date="2016-10" db="EMBL/GenBank/DDBJ databases">
        <authorList>
            <person name="Varghese N."/>
            <person name="Submissions S."/>
        </authorList>
    </citation>
    <scope>NUCLEOTIDE SEQUENCE [LARGE SCALE GENOMIC DNA]</scope>
    <source>
        <strain evidence="3">DSM 44260</strain>
    </source>
</reference>
<evidence type="ECO:0000313" key="3">
    <source>
        <dbReference type="Proteomes" id="UP000199051"/>
    </source>
</evidence>
<evidence type="ECO:0000256" key="1">
    <source>
        <dbReference type="SAM" id="MobiDB-lite"/>
    </source>
</evidence>
<sequence>MSIPDNIKRLRTTRERLNTARHNLTPPAEWVTETEQVTGYILGHTARYAPVMGALEATRWQIDALLACVAQVEAAINAAIAHHTEQATEARSSTTRPPPWVQNSHGDRYPEEVMPYEEALPRRVRAGAGMPIVGYIQLDGRDFGAITAIRTDPWAIAVARRVAELKLRRSRTLFNHVEMKAVAMMIETGARHGQVIVNHAPCLRHDVACVKWMHRYGGLIMSEV</sequence>
<dbReference type="RefSeq" id="WP_092785955.1">
    <property type="nucleotide sequence ID" value="NZ_FOGI01000016.1"/>
</dbReference>
<dbReference type="Proteomes" id="UP000199051">
    <property type="component" value="Unassembled WGS sequence"/>
</dbReference>
<keyword evidence="3" id="KW-1185">Reference proteome</keyword>
<proteinExistence type="predicted"/>
<name>A0A1H9XKI3_9PSEU</name>
<dbReference type="EMBL" id="FOGI01000016">
    <property type="protein sequence ID" value="SES46327.1"/>
    <property type="molecule type" value="Genomic_DNA"/>
</dbReference>
<dbReference type="InterPro" id="IPR032724">
    <property type="entry name" value="SCP1.201-like"/>
</dbReference>
<feature type="region of interest" description="Disordered" evidence="1">
    <location>
        <begin position="86"/>
        <end position="108"/>
    </location>
</feature>